<sequence>MRYTISAATAAAILATISEVEAHCRFVNAYGNYNQNSRSRCLGFRPDIPRSRYGNQIPWQVDVTCFSSPVVPATKDSPYYHTPRKWLSQGCGATLFGIESYYNLGPTNDQNMWDRNTKYYMKPMEAGALTQVKAKTQEQADNGMMVRVTPGGWLKIDIFQVNDDGAGPFRCRIDQAGDGTSFGNYLGGIVYDGANAEKSVYPGRNWETHTLTAPIPKNIKCTAKYGRYNNVCIMRCENIAVNGPFGGCIPFQVVYPTPPPPPQKVVINYDQPEAQPQYGNAGYNVGSGNYIESYGGDYKTSPRTGNKKRDMDAKEERRSSVARSTEGIAKRENEDQDEDNVENDEDENIEKRDKKDVEKRDEENVEKRDHGEHDEEDNEDGDNAEDGEDEDIESEIS</sequence>
<feature type="region of interest" description="Disordered" evidence="1">
    <location>
        <begin position="294"/>
        <end position="397"/>
    </location>
</feature>
<feature type="compositionally biased region" description="Basic and acidic residues" evidence="1">
    <location>
        <begin position="349"/>
        <end position="373"/>
    </location>
</feature>
<feature type="compositionally biased region" description="Acidic residues" evidence="1">
    <location>
        <begin position="374"/>
        <end position="397"/>
    </location>
</feature>
<accession>S7ZXW0</accession>
<dbReference type="OMA" id="MRCENIA"/>
<feature type="compositionally biased region" description="Basic and acidic residues" evidence="1">
    <location>
        <begin position="307"/>
        <end position="319"/>
    </location>
</feature>
<keyword evidence="2" id="KW-0732">Signal</keyword>
<reference evidence="4" key="2">
    <citation type="submission" date="2013-04" db="EMBL/GenBank/DDBJ databases">
        <title>Genomic mechanisms accounting for the adaptation to parasitism in nematode-trapping fungi.</title>
        <authorList>
            <person name="Ahren D.G."/>
        </authorList>
    </citation>
    <scope>NUCLEOTIDE SEQUENCE [LARGE SCALE GENOMIC DNA]</scope>
    <source>
        <strain evidence="4">CBS 200.50</strain>
    </source>
</reference>
<keyword evidence="4" id="KW-1185">Reference proteome</keyword>
<evidence type="ECO:0000256" key="1">
    <source>
        <dbReference type="SAM" id="MobiDB-lite"/>
    </source>
</evidence>
<dbReference type="Pfam" id="PF11327">
    <property type="entry name" value="Egh16-like"/>
    <property type="match status" value="1"/>
</dbReference>
<proteinExistence type="predicted"/>
<dbReference type="InterPro" id="IPR021476">
    <property type="entry name" value="Egh16-like"/>
</dbReference>
<dbReference type="PANTHER" id="PTHR34618">
    <property type="entry name" value="SURFACE PROTEIN MAS1, PUTATIVE-RELATED"/>
    <property type="match status" value="1"/>
</dbReference>
<evidence type="ECO:0000313" key="4">
    <source>
        <dbReference type="Proteomes" id="UP000015100"/>
    </source>
</evidence>
<feature type="chain" id="PRO_5004547593" evidence="2">
    <location>
        <begin position="23"/>
        <end position="397"/>
    </location>
</feature>
<dbReference type="AlphaFoldDB" id="S7ZXW0"/>
<name>S7ZXW0_DACHA</name>
<dbReference type="OrthoDB" id="3241054at2759"/>
<evidence type="ECO:0000313" key="3">
    <source>
        <dbReference type="EMBL" id="EPS35605.1"/>
    </source>
</evidence>
<gene>
    <name evidence="3" type="ORF">H072_10971</name>
</gene>
<evidence type="ECO:0000256" key="2">
    <source>
        <dbReference type="SAM" id="SignalP"/>
    </source>
</evidence>
<dbReference type="PANTHER" id="PTHR34618:SF1">
    <property type="entry name" value="SECRETED PROTEIN"/>
    <property type="match status" value="1"/>
</dbReference>
<feature type="signal peptide" evidence="2">
    <location>
        <begin position="1"/>
        <end position="22"/>
    </location>
</feature>
<comment type="caution">
    <text evidence="3">The sequence shown here is derived from an EMBL/GenBank/DDBJ whole genome shotgun (WGS) entry which is preliminary data.</text>
</comment>
<protein>
    <submittedName>
        <fullName evidence="3">Uncharacterized protein</fullName>
    </submittedName>
</protein>
<organism evidence="3 4">
    <name type="scientific">Dactylellina haptotyla (strain CBS 200.50)</name>
    <name type="common">Nematode-trapping fungus</name>
    <name type="synonym">Monacrosporium haptotylum</name>
    <dbReference type="NCBI Taxonomy" id="1284197"/>
    <lineage>
        <taxon>Eukaryota</taxon>
        <taxon>Fungi</taxon>
        <taxon>Dikarya</taxon>
        <taxon>Ascomycota</taxon>
        <taxon>Pezizomycotina</taxon>
        <taxon>Orbiliomycetes</taxon>
        <taxon>Orbiliales</taxon>
        <taxon>Orbiliaceae</taxon>
        <taxon>Dactylellina</taxon>
    </lineage>
</organism>
<dbReference type="Proteomes" id="UP000015100">
    <property type="component" value="Unassembled WGS sequence"/>
</dbReference>
<dbReference type="EMBL" id="AQGS01001094">
    <property type="protein sequence ID" value="EPS35605.1"/>
    <property type="molecule type" value="Genomic_DNA"/>
</dbReference>
<feature type="compositionally biased region" description="Acidic residues" evidence="1">
    <location>
        <begin position="334"/>
        <end position="348"/>
    </location>
</feature>
<dbReference type="HOGENOM" id="CLU_047729_0_0_1"/>
<reference evidence="3 4" key="1">
    <citation type="journal article" date="2013" name="PLoS Genet.">
        <title>Genomic mechanisms accounting for the adaptation to parasitism in nematode-trapping fungi.</title>
        <authorList>
            <person name="Meerupati T."/>
            <person name="Andersson K.M."/>
            <person name="Friman E."/>
            <person name="Kumar D."/>
            <person name="Tunlid A."/>
            <person name="Ahren D."/>
        </authorList>
    </citation>
    <scope>NUCLEOTIDE SEQUENCE [LARGE SCALE GENOMIC DNA]</scope>
    <source>
        <strain evidence="3 4">CBS 200.50</strain>
    </source>
</reference>